<feature type="domain" description="Outer membrane protein beta-barrel" evidence="3">
    <location>
        <begin position="84"/>
        <end position="208"/>
    </location>
</feature>
<evidence type="ECO:0000313" key="4">
    <source>
        <dbReference type="EMBL" id="GGZ77749.1"/>
    </source>
</evidence>
<dbReference type="RefSeq" id="WP_189360065.1">
    <property type="nucleotide sequence ID" value="NZ_BMWZ01000003.1"/>
</dbReference>
<dbReference type="InterPro" id="IPR011250">
    <property type="entry name" value="OMP/PagP_B-barrel"/>
</dbReference>
<protein>
    <recommendedName>
        <fullName evidence="3">Outer membrane protein beta-barrel domain-containing protein</fullName>
    </recommendedName>
</protein>
<dbReference type="EMBL" id="BMWZ01000003">
    <property type="protein sequence ID" value="GGZ77749.1"/>
    <property type="molecule type" value="Genomic_DNA"/>
</dbReference>
<gene>
    <name evidence="4" type="ORF">GCM10007028_13820</name>
</gene>
<proteinExistence type="predicted"/>
<dbReference type="Gene3D" id="2.40.160.20">
    <property type="match status" value="1"/>
</dbReference>
<name>A0A918R0T1_9FLAO</name>
<dbReference type="Pfam" id="PF13505">
    <property type="entry name" value="OMP_b-brl"/>
    <property type="match status" value="1"/>
</dbReference>
<comment type="caution">
    <text evidence="4">The sequence shown here is derived from an EMBL/GenBank/DDBJ whole genome shotgun (WGS) entry which is preliminary data.</text>
</comment>
<organism evidence="4 5">
    <name type="scientific">Algibacter mikhailovii</name>
    <dbReference type="NCBI Taxonomy" id="425498"/>
    <lineage>
        <taxon>Bacteria</taxon>
        <taxon>Pseudomonadati</taxon>
        <taxon>Bacteroidota</taxon>
        <taxon>Flavobacteriia</taxon>
        <taxon>Flavobacteriales</taxon>
        <taxon>Flavobacteriaceae</taxon>
        <taxon>Algibacter</taxon>
    </lineage>
</organism>
<dbReference type="InterPro" id="IPR027385">
    <property type="entry name" value="Beta-barrel_OMP"/>
</dbReference>
<accession>A0A918R0T1</accession>
<evidence type="ECO:0000259" key="3">
    <source>
        <dbReference type="Pfam" id="PF13505"/>
    </source>
</evidence>
<evidence type="ECO:0000256" key="2">
    <source>
        <dbReference type="SAM" id="SignalP"/>
    </source>
</evidence>
<reference evidence="4" key="2">
    <citation type="submission" date="2020-09" db="EMBL/GenBank/DDBJ databases">
        <authorList>
            <person name="Sun Q."/>
            <person name="Kim S."/>
        </authorList>
    </citation>
    <scope>NUCLEOTIDE SEQUENCE</scope>
    <source>
        <strain evidence="4">KCTC 12710</strain>
    </source>
</reference>
<keyword evidence="5" id="KW-1185">Reference proteome</keyword>
<evidence type="ECO:0000313" key="5">
    <source>
        <dbReference type="Proteomes" id="UP000636004"/>
    </source>
</evidence>
<reference evidence="4" key="1">
    <citation type="journal article" date="2014" name="Int. J. Syst. Evol. Microbiol.">
        <title>Complete genome sequence of Corynebacterium casei LMG S-19264T (=DSM 44701T), isolated from a smear-ripened cheese.</title>
        <authorList>
            <consortium name="US DOE Joint Genome Institute (JGI-PGF)"/>
            <person name="Walter F."/>
            <person name="Albersmeier A."/>
            <person name="Kalinowski J."/>
            <person name="Ruckert C."/>
        </authorList>
    </citation>
    <scope>NUCLEOTIDE SEQUENCE</scope>
    <source>
        <strain evidence="4">KCTC 12710</strain>
    </source>
</reference>
<dbReference type="SUPFAM" id="SSF56925">
    <property type="entry name" value="OMPA-like"/>
    <property type="match status" value="1"/>
</dbReference>
<sequence>MKTRITTTIAMLLVTAMAFCQNLKVTGGASFMSVKYASNIPIVPANGPSDEPTDTPTDVTTKVYSQKALVDTNNTSSITSKGTNNETGFYLGLALSDFNVFGNFEFQPELRFVGVKDFNQIQVPVLLSYPIKEKFHVFAGPSFAFLLDPAPNISSFNFAVDFGVAYDISEKIAIDARYVWGQTNLLENGDSNNYIKINQIQVGIAYRFGK</sequence>
<feature type="chain" id="PRO_5036812626" description="Outer membrane protein beta-barrel domain-containing protein" evidence="2">
    <location>
        <begin position="21"/>
        <end position="210"/>
    </location>
</feature>
<evidence type="ECO:0000256" key="1">
    <source>
        <dbReference type="ARBA" id="ARBA00022729"/>
    </source>
</evidence>
<feature type="signal peptide" evidence="2">
    <location>
        <begin position="1"/>
        <end position="20"/>
    </location>
</feature>
<dbReference type="Proteomes" id="UP000636004">
    <property type="component" value="Unassembled WGS sequence"/>
</dbReference>
<keyword evidence="1 2" id="KW-0732">Signal</keyword>
<dbReference type="AlphaFoldDB" id="A0A918R0T1"/>